<dbReference type="SUPFAM" id="SSF110581">
    <property type="entry name" value="Indigoidine synthase A-like"/>
    <property type="match status" value="1"/>
</dbReference>
<organism evidence="7 8">
    <name type="scientific">Meganyctiphanes norvegica</name>
    <name type="common">Northern krill</name>
    <name type="synonym">Thysanopoda norvegica</name>
    <dbReference type="NCBI Taxonomy" id="48144"/>
    <lineage>
        <taxon>Eukaryota</taxon>
        <taxon>Metazoa</taxon>
        <taxon>Ecdysozoa</taxon>
        <taxon>Arthropoda</taxon>
        <taxon>Crustacea</taxon>
        <taxon>Multicrustacea</taxon>
        <taxon>Malacostraca</taxon>
        <taxon>Eumalacostraca</taxon>
        <taxon>Eucarida</taxon>
        <taxon>Euphausiacea</taxon>
        <taxon>Euphausiidae</taxon>
        <taxon>Meganyctiphanes</taxon>
    </lineage>
</organism>
<dbReference type="Proteomes" id="UP001497623">
    <property type="component" value="Unassembled WGS sequence"/>
</dbReference>
<evidence type="ECO:0000256" key="3">
    <source>
        <dbReference type="ARBA" id="ARBA00023211"/>
    </source>
</evidence>
<evidence type="ECO:0000259" key="6">
    <source>
        <dbReference type="Pfam" id="PF00294"/>
    </source>
</evidence>
<feature type="non-terminal residue" evidence="7">
    <location>
        <position position="1"/>
    </location>
</feature>
<dbReference type="GO" id="GO:0006796">
    <property type="term" value="P:phosphate-containing compound metabolic process"/>
    <property type="evidence" value="ECO:0007669"/>
    <property type="project" value="UniProtKB-ARBA"/>
</dbReference>
<evidence type="ECO:0000256" key="4">
    <source>
        <dbReference type="ARBA" id="ARBA00023239"/>
    </source>
</evidence>
<feature type="non-terminal residue" evidence="7">
    <location>
        <position position="400"/>
    </location>
</feature>
<keyword evidence="3" id="KW-0464">Manganese</keyword>
<reference evidence="7 8" key="1">
    <citation type="submission" date="2024-05" db="EMBL/GenBank/DDBJ databases">
        <authorList>
            <person name="Wallberg A."/>
        </authorList>
    </citation>
    <scope>NUCLEOTIDE SEQUENCE [LARGE SCALE GENOMIC DNA]</scope>
</reference>
<dbReference type="AlphaFoldDB" id="A0AAV2S666"/>
<evidence type="ECO:0000256" key="2">
    <source>
        <dbReference type="ARBA" id="ARBA00022801"/>
    </source>
</evidence>
<dbReference type="GO" id="GO:0005737">
    <property type="term" value="C:cytoplasm"/>
    <property type="evidence" value="ECO:0007669"/>
    <property type="project" value="TreeGrafter"/>
</dbReference>
<proteinExistence type="predicted"/>
<keyword evidence="2" id="KW-0378">Hydrolase</keyword>
<dbReference type="GO" id="GO:0046872">
    <property type="term" value="F:metal ion binding"/>
    <property type="evidence" value="ECO:0007669"/>
    <property type="project" value="UniProtKB-KW"/>
</dbReference>
<dbReference type="SUPFAM" id="SSF53613">
    <property type="entry name" value="Ribokinase-like"/>
    <property type="match status" value="1"/>
</dbReference>
<evidence type="ECO:0000313" key="7">
    <source>
        <dbReference type="EMBL" id="CAL4167853.1"/>
    </source>
</evidence>
<keyword evidence="8" id="KW-1185">Reference proteome</keyword>
<dbReference type="InterPro" id="IPR007342">
    <property type="entry name" value="PsuG"/>
</dbReference>
<gene>
    <name evidence="7" type="ORF">MNOR_LOCUS33636</name>
</gene>
<accession>A0AAV2S666</accession>
<dbReference type="Gene3D" id="3.40.1190.20">
    <property type="match status" value="1"/>
</dbReference>
<dbReference type="Pfam" id="PF04227">
    <property type="entry name" value="Indigoidine_A"/>
    <property type="match status" value="1"/>
</dbReference>
<keyword evidence="4" id="KW-0456">Lyase</keyword>
<protein>
    <recommendedName>
        <fullName evidence="6">Carbohydrate kinase PfkB domain-containing protein</fullName>
    </recommendedName>
</protein>
<comment type="caution">
    <text evidence="7">The sequence shown here is derived from an EMBL/GenBank/DDBJ whole genome shotgun (WGS) entry which is preliminary data.</text>
</comment>
<dbReference type="PANTHER" id="PTHR42909">
    <property type="entry name" value="ZGC:136858"/>
    <property type="match status" value="1"/>
</dbReference>
<dbReference type="InterPro" id="IPR029056">
    <property type="entry name" value="Ribokinase-like"/>
</dbReference>
<evidence type="ECO:0000256" key="1">
    <source>
        <dbReference type="ARBA" id="ARBA00022723"/>
    </source>
</evidence>
<dbReference type="GO" id="GO:0016798">
    <property type="term" value="F:hydrolase activity, acting on glycosyl bonds"/>
    <property type="evidence" value="ECO:0007669"/>
    <property type="project" value="UniProtKB-KW"/>
</dbReference>
<dbReference type="InterPro" id="IPR022830">
    <property type="entry name" value="Indigdn_synthA-like"/>
</dbReference>
<dbReference type="Pfam" id="PF00294">
    <property type="entry name" value="PfkB"/>
    <property type="match status" value="1"/>
</dbReference>
<evidence type="ECO:0000313" key="8">
    <source>
        <dbReference type="Proteomes" id="UP001497623"/>
    </source>
</evidence>
<dbReference type="GO" id="GO:0004730">
    <property type="term" value="F:pseudouridylate synthase activity"/>
    <property type="evidence" value="ECO:0007669"/>
    <property type="project" value="InterPro"/>
</dbReference>
<dbReference type="EMBL" id="CAXKWB010049078">
    <property type="protein sequence ID" value="CAL4167853.1"/>
    <property type="molecule type" value="Genomic_DNA"/>
</dbReference>
<keyword evidence="1" id="KW-0479">Metal-binding</keyword>
<dbReference type="PANTHER" id="PTHR42909:SF1">
    <property type="entry name" value="CARBOHYDRATE KINASE PFKB DOMAIN-CONTAINING PROTEIN"/>
    <property type="match status" value="1"/>
</dbReference>
<dbReference type="Gene3D" id="3.40.1790.10">
    <property type="entry name" value="Indigoidine synthase domain"/>
    <property type="match status" value="1"/>
</dbReference>
<evidence type="ECO:0000256" key="5">
    <source>
        <dbReference type="ARBA" id="ARBA00023295"/>
    </source>
</evidence>
<keyword evidence="5" id="KW-0326">Glycosidase</keyword>
<sequence>QGAVPATIAILEGQVHVGLTEDQLESLALGEKPAVKTSRRDFAYVLAKGLNGGTTVSGTMLVAHKVGIPIFVTGGIGGVHRGADSSMDISADLTELGRTPVMVVSAGVKSILDIPRTLEYLETQGVSVSILGPNKNFPDFFTRDSGQHAPNNVETPAEAALMLHKQMELNLNSGMLMAVPIPEEYEGNGKKIKEAIDVALSEASTSVSGRDITPFILKRVNQLTQGHSLESNIALIENNAKFGAQIALHYAKLRNPQKKIIKKNLESIGSKNSSNQGMPVVIGGSIVDFIITVHEPHIKFSGQTHLGQIRQSYGGVGRNMGDALTHLLESSGPSPLLISAIGSDTHGSALLQHNPKMDTRGIARIEDASTAVYSVVLDQKGEALFGIGDMSIHAQVTPQH</sequence>
<name>A0AAV2S666_MEGNR</name>
<dbReference type="InterPro" id="IPR011611">
    <property type="entry name" value="PfkB_dom"/>
</dbReference>
<feature type="domain" description="Carbohydrate kinase PfkB" evidence="6">
    <location>
        <begin position="280"/>
        <end position="397"/>
    </location>
</feature>